<dbReference type="EMBL" id="JAHCVJ010000005">
    <property type="protein sequence ID" value="MBT0665235.1"/>
    <property type="molecule type" value="Genomic_DNA"/>
</dbReference>
<proteinExistence type="predicted"/>
<dbReference type="Pfam" id="PF13435">
    <property type="entry name" value="Cytochrome_C554"/>
    <property type="match status" value="1"/>
</dbReference>
<dbReference type="RefSeq" id="WP_214172009.1">
    <property type="nucleotide sequence ID" value="NZ_JAHCVJ010000005.1"/>
</dbReference>
<feature type="domain" description="Cytochrome c-552/4" evidence="1">
    <location>
        <begin position="53"/>
        <end position="89"/>
    </location>
</feature>
<name>A0AAW4L605_9BACT</name>
<evidence type="ECO:0000259" key="1">
    <source>
        <dbReference type="Pfam" id="PF13435"/>
    </source>
</evidence>
<evidence type="ECO:0000313" key="2">
    <source>
        <dbReference type="EMBL" id="MBT0665235.1"/>
    </source>
</evidence>
<dbReference type="AlphaFoldDB" id="A0AAW4L605"/>
<accession>A0AAW4L605</accession>
<dbReference type="Gene3D" id="1.10.287.3080">
    <property type="match status" value="1"/>
</dbReference>
<protein>
    <submittedName>
        <fullName evidence="2">Cytochrome c3 family protein</fullName>
    </submittedName>
</protein>
<dbReference type="SUPFAM" id="SSF48695">
    <property type="entry name" value="Multiheme cytochromes"/>
    <property type="match status" value="1"/>
</dbReference>
<dbReference type="InterPro" id="IPR023155">
    <property type="entry name" value="Cyt_c-552/4"/>
</dbReference>
<gene>
    <name evidence="2" type="ORF">KI809_13085</name>
</gene>
<organism evidence="2 3">
    <name type="scientific">Geoanaerobacter pelophilus</name>
    <dbReference type="NCBI Taxonomy" id="60036"/>
    <lineage>
        <taxon>Bacteria</taxon>
        <taxon>Pseudomonadati</taxon>
        <taxon>Thermodesulfobacteriota</taxon>
        <taxon>Desulfuromonadia</taxon>
        <taxon>Geobacterales</taxon>
        <taxon>Geobacteraceae</taxon>
        <taxon>Geoanaerobacter</taxon>
    </lineage>
</organism>
<comment type="caution">
    <text evidence="2">The sequence shown here is derived from an EMBL/GenBank/DDBJ whole genome shotgun (WGS) entry which is preliminary data.</text>
</comment>
<dbReference type="Proteomes" id="UP000811899">
    <property type="component" value="Unassembled WGS sequence"/>
</dbReference>
<dbReference type="InterPro" id="IPR036280">
    <property type="entry name" value="Multihaem_cyt_sf"/>
</dbReference>
<evidence type="ECO:0000313" key="3">
    <source>
        <dbReference type="Proteomes" id="UP000811899"/>
    </source>
</evidence>
<reference evidence="2 3" key="1">
    <citation type="submission" date="2021-05" db="EMBL/GenBank/DDBJ databases">
        <title>The draft genome of Geobacter pelophilus DSM 12255.</title>
        <authorList>
            <person name="Xu Z."/>
            <person name="Masuda Y."/>
            <person name="Itoh H."/>
            <person name="Senoo K."/>
        </authorList>
    </citation>
    <scope>NUCLEOTIDE SEQUENCE [LARGE SCALE GENOMIC DNA]</scope>
    <source>
        <strain evidence="2 3">DSM 12255</strain>
    </source>
</reference>
<sequence>MSHVWRPLFVALAVVATILCMRLVLVPDDFGIHEQGYMYGWHRKGNETDWKNIKVKYRTTAYCINCHKDKYLDIKDSPHAAIMCENCHGPALGHPQDPRTLEINRSRQLCVRCHFKLPYPNSARGGIKGINPATHHPEAECVLCHYPHNPLRAAVRKEAKR</sequence>
<keyword evidence="3" id="KW-1185">Reference proteome</keyword>